<dbReference type="AlphaFoldDB" id="A0A382WC55"/>
<comment type="catalytic activity">
    <reaction evidence="4">
        <text>holo-[ACP] + malonyl-CoA = malonyl-[ACP] + CoA</text>
        <dbReference type="Rhea" id="RHEA:41792"/>
        <dbReference type="Rhea" id="RHEA-COMP:9623"/>
        <dbReference type="Rhea" id="RHEA-COMP:9685"/>
        <dbReference type="ChEBI" id="CHEBI:57287"/>
        <dbReference type="ChEBI" id="CHEBI:57384"/>
        <dbReference type="ChEBI" id="CHEBI:64479"/>
        <dbReference type="ChEBI" id="CHEBI:78449"/>
        <dbReference type="EC" id="2.3.1.39"/>
    </reaction>
</comment>
<dbReference type="InterPro" id="IPR016035">
    <property type="entry name" value="Acyl_Trfase/lysoPLipase"/>
</dbReference>
<dbReference type="InterPro" id="IPR050858">
    <property type="entry name" value="Mal-CoA-ACP_Trans/PKS_FabD"/>
</dbReference>
<dbReference type="EC" id="2.3.1.39" evidence="1"/>
<evidence type="ECO:0000256" key="1">
    <source>
        <dbReference type="ARBA" id="ARBA00013258"/>
    </source>
</evidence>
<dbReference type="InterPro" id="IPR001227">
    <property type="entry name" value="Ac_transferase_dom_sf"/>
</dbReference>
<dbReference type="Gene3D" id="3.30.70.250">
    <property type="entry name" value="Malonyl-CoA ACP transacylase, ACP-binding"/>
    <property type="match status" value="1"/>
</dbReference>
<keyword evidence="2" id="KW-0808">Transferase</keyword>
<evidence type="ECO:0000256" key="2">
    <source>
        <dbReference type="ARBA" id="ARBA00022679"/>
    </source>
</evidence>
<dbReference type="SUPFAM" id="SSF52151">
    <property type="entry name" value="FabD/lysophospholipase-like"/>
    <property type="match status" value="1"/>
</dbReference>
<evidence type="ECO:0000259" key="5">
    <source>
        <dbReference type="SMART" id="SM00827"/>
    </source>
</evidence>
<gene>
    <name evidence="6" type="ORF">METZ01_LOCUS409301</name>
</gene>
<dbReference type="GO" id="GO:0004314">
    <property type="term" value="F:[acyl-carrier-protein] S-malonyltransferase activity"/>
    <property type="evidence" value="ECO:0007669"/>
    <property type="project" value="UniProtKB-EC"/>
</dbReference>
<name>A0A382WC55_9ZZZZ</name>
<dbReference type="PANTHER" id="PTHR42681">
    <property type="entry name" value="MALONYL-COA-ACYL CARRIER PROTEIN TRANSACYLASE, MITOCHONDRIAL"/>
    <property type="match status" value="1"/>
</dbReference>
<organism evidence="6">
    <name type="scientific">marine metagenome</name>
    <dbReference type="NCBI Taxonomy" id="408172"/>
    <lineage>
        <taxon>unclassified sequences</taxon>
        <taxon>metagenomes</taxon>
        <taxon>ecological metagenomes</taxon>
    </lineage>
</organism>
<accession>A0A382WC55</accession>
<proteinExistence type="predicted"/>
<protein>
    <recommendedName>
        <fullName evidence="1">[acyl-carrier-protein] S-malonyltransferase</fullName>
        <ecNumber evidence="1">2.3.1.39</ecNumber>
    </recommendedName>
</protein>
<dbReference type="GO" id="GO:0005829">
    <property type="term" value="C:cytosol"/>
    <property type="evidence" value="ECO:0007669"/>
    <property type="project" value="TreeGrafter"/>
</dbReference>
<evidence type="ECO:0000313" key="6">
    <source>
        <dbReference type="EMBL" id="SVD56447.1"/>
    </source>
</evidence>
<evidence type="ECO:0000256" key="3">
    <source>
        <dbReference type="ARBA" id="ARBA00023315"/>
    </source>
</evidence>
<dbReference type="InterPro" id="IPR014043">
    <property type="entry name" value="Acyl_transferase_dom"/>
</dbReference>
<dbReference type="InterPro" id="IPR016036">
    <property type="entry name" value="Malonyl_transacylase_ACP-bd"/>
</dbReference>
<dbReference type="Pfam" id="PF00698">
    <property type="entry name" value="Acyl_transf_1"/>
    <property type="match status" value="1"/>
</dbReference>
<reference evidence="6" key="1">
    <citation type="submission" date="2018-05" db="EMBL/GenBank/DDBJ databases">
        <authorList>
            <person name="Lanie J.A."/>
            <person name="Ng W.-L."/>
            <person name="Kazmierczak K.M."/>
            <person name="Andrzejewski T.M."/>
            <person name="Davidsen T.M."/>
            <person name="Wayne K.J."/>
            <person name="Tettelin H."/>
            <person name="Glass J.I."/>
            <person name="Rusch D."/>
            <person name="Podicherti R."/>
            <person name="Tsui H.-C.T."/>
            <person name="Winkler M.E."/>
        </authorList>
    </citation>
    <scope>NUCLEOTIDE SEQUENCE</scope>
</reference>
<dbReference type="EMBL" id="UINC01158743">
    <property type="protein sequence ID" value="SVD56447.1"/>
    <property type="molecule type" value="Genomic_DNA"/>
</dbReference>
<dbReference type="Gene3D" id="3.40.366.10">
    <property type="entry name" value="Malonyl-Coenzyme A Acyl Carrier Protein, domain 2"/>
    <property type="match status" value="1"/>
</dbReference>
<dbReference type="GO" id="GO:0006633">
    <property type="term" value="P:fatty acid biosynthetic process"/>
    <property type="evidence" value="ECO:0007669"/>
    <property type="project" value="TreeGrafter"/>
</dbReference>
<dbReference type="FunFam" id="3.30.70.250:FF:000001">
    <property type="entry name" value="Malonyl CoA-acyl carrier protein transacylase"/>
    <property type="match status" value="1"/>
</dbReference>
<feature type="domain" description="Malonyl-CoA:ACP transacylase (MAT)" evidence="5">
    <location>
        <begin position="5"/>
        <end position="201"/>
    </location>
</feature>
<dbReference type="SMART" id="SM00827">
    <property type="entry name" value="PKS_AT"/>
    <property type="match status" value="1"/>
</dbReference>
<keyword evidence="3" id="KW-0012">Acyltransferase</keyword>
<dbReference type="SUPFAM" id="SSF55048">
    <property type="entry name" value="Probable ACP-binding domain of malonyl-CoA ACP transacylase"/>
    <property type="match status" value="1"/>
</dbReference>
<dbReference type="PANTHER" id="PTHR42681:SF1">
    <property type="entry name" value="MALONYL-COA-ACYL CARRIER PROTEIN TRANSACYLASE, MITOCHONDRIAL"/>
    <property type="match status" value="1"/>
</dbReference>
<feature type="non-terminal residue" evidence="6">
    <location>
        <position position="202"/>
    </location>
</feature>
<evidence type="ECO:0000256" key="4">
    <source>
        <dbReference type="ARBA" id="ARBA00048462"/>
    </source>
</evidence>
<sequence>MVAFVFPGQGSQYVGMGKELADTFSICRQVFEEADDALGQKISRLCFDGPAEELQLTEHTQPAILAMSVAVCRLLTSRGYESHYMAGHSLGEYSAHVAAGTLGFADALRLVSRRGRYMQEAVPVGQGAMAVVMGLDAEGIQQACAEVAGDEVVSAANLNTPSQIAISGHVQAVERAGVRARELGAKRVVPLSVSAPFHCALM</sequence>